<feature type="region of interest" description="Disordered" evidence="1">
    <location>
        <begin position="78"/>
        <end position="104"/>
    </location>
</feature>
<dbReference type="InterPro" id="IPR032371">
    <property type="entry name" value="DUF4873"/>
</dbReference>
<dbReference type="Proteomes" id="UP000598174">
    <property type="component" value="Unassembled WGS sequence"/>
</dbReference>
<accession>A0A919J333</accession>
<proteinExistence type="predicted"/>
<reference evidence="3" key="1">
    <citation type="submission" date="2021-01" db="EMBL/GenBank/DDBJ databases">
        <title>Whole genome shotgun sequence of Actinoplanes ferrugineus NBRC 15555.</title>
        <authorList>
            <person name="Komaki H."/>
            <person name="Tamura T."/>
        </authorList>
    </citation>
    <scope>NUCLEOTIDE SEQUENCE</scope>
    <source>
        <strain evidence="3">NBRC 15555</strain>
    </source>
</reference>
<evidence type="ECO:0000259" key="2">
    <source>
        <dbReference type="Pfam" id="PF16170"/>
    </source>
</evidence>
<dbReference type="EMBL" id="BOMM01000046">
    <property type="protein sequence ID" value="GIE13043.1"/>
    <property type="molecule type" value="Genomic_DNA"/>
</dbReference>
<comment type="caution">
    <text evidence="3">The sequence shown here is derived from an EMBL/GenBank/DDBJ whole genome shotgun (WGS) entry which is preliminary data.</text>
</comment>
<feature type="domain" description="DUF4873" evidence="2">
    <location>
        <begin position="13"/>
        <end position="102"/>
    </location>
</feature>
<dbReference type="RefSeq" id="WP_203819494.1">
    <property type="nucleotide sequence ID" value="NZ_BAAABP010000063.1"/>
</dbReference>
<gene>
    <name evidence="3" type="ORF">Afe05nite_48830</name>
</gene>
<protein>
    <submittedName>
        <fullName evidence="3">DUF4873 domain-containing protein</fullName>
    </submittedName>
</protein>
<dbReference type="AlphaFoldDB" id="A0A919J333"/>
<dbReference type="Pfam" id="PF16170">
    <property type="entry name" value="DUF4873"/>
    <property type="match status" value="1"/>
</dbReference>
<keyword evidence="4" id="KW-1185">Reference proteome</keyword>
<name>A0A919J333_9ACTN</name>
<sequence length="104" mass="11356">MSTDDHEAGNRPDEEYRGPARLRVGDDELAVLIRVSARFEPVEGRFRWAGRTSPDAGLRERVSGGLREASLTIPGSPAATVRLSEPDPWGGVRLSGTGTPPWFR</sequence>
<organism evidence="3 4">
    <name type="scientific">Paractinoplanes ferrugineus</name>
    <dbReference type="NCBI Taxonomy" id="113564"/>
    <lineage>
        <taxon>Bacteria</taxon>
        <taxon>Bacillati</taxon>
        <taxon>Actinomycetota</taxon>
        <taxon>Actinomycetes</taxon>
        <taxon>Micromonosporales</taxon>
        <taxon>Micromonosporaceae</taxon>
        <taxon>Paractinoplanes</taxon>
    </lineage>
</organism>
<evidence type="ECO:0000313" key="3">
    <source>
        <dbReference type="EMBL" id="GIE13043.1"/>
    </source>
</evidence>
<evidence type="ECO:0000313" key="4">
    <source>
        <dbReference type="Proteomes" id="UP000598174"/>
    </source>
</evidence>
<evidence type="ECO:0000256" key="1">
    <source>
        <dbReference type="SAM" id="MobiDB-lite"/>
    </source>
</evidence>